<proteinExistence type="predicted"/>
<evidence type="ECO:0000313" key="5">
    <source>
        <dbReference type="Proteomes" id="UP000317171"/>
    </source>
</evidence>
<name>A0A517RBV7_9PLAN</name>
<dbReference type="OrthoDB" id="242013at2"/>
<accession>A0A517RBV7</accession>
<feature type="region of interest" description="Disordered" evidence="2">
    <location>
        <begin position="31"/>
        <end position="50"/>
    </location>
</feature>
<dbReference type="InterPro" id="IPR002372">
    <property type="entry name" value="PQQ_rpt_dom"/>
</dbReference>
<feature type="compositionally biased region" description="Low complexity" evidence="2">
    <location>
        <begin position="38"/>
        <end position="50"/>
    </location>
</feature>
<dbReference type="Pfam" id="PF13360">
    <property type="entry name" value="PQQ_2"/>
    <property type="match status" value="2"/>
</dbReference>
<sequence length="1571" mass="178612">MHSIILNRTIVLIVITCLMMPSTINLQADEKEKKDPFQPNAQQQAQPQNPLNPLKKIIQGWFGGPKPAPGQPAKIPVTKKNPGYYRFPQDLEQERRFKTVRKLIADQQWNAARDKLQLMLENSLNLPIHVSGERALITDRELIYQLLELLPVEQREQFNRQYEALAEKLLNDARENHSPPENYAEIATRFSGTQAGMQAMNFLMSYHLERGEFGLAEQYLQRLLNSNTSITETSQWKTKAAFIFKQTGKESLIAELFHSARDASLGEKPISIGGSVEAPKSWLSQQQDLNLTANLLLDEWPMLFGSPSHAARAKHADPLLIPRWSYPLTSNLSIQSQLKLIQEDLASSGRATIPALPPLATQGKIVFRTLKGIQVLDALTGAPLWESTLEHSPEESFIAAQLKGLNTPQARGLFDPTPEDQSFPVYNGTNPDKHALTSLIYRNANWGSQSCDGRQLYVLENMRLNLGGTSLSRNLNRFRRNLRRGEDVADSWSSNQIVAYDLQTGQQKWKIGGTQFDEPFDLPLAGTFFMGAPTPSDNELYIVGERDREIRLYALNPQTGEELWSQQIGNPDQDIAQDMVRRWWIAPVAIDQGVIVCPTTIGLVTAIDRLNHSVLWSTQYVTDGSNSSNQRFNRIRQTSIEELNQRWCPSAPVISGNKVVYTPPDSETLVCLDLITGSPCWAKRAKETSLYLAGVVDDRILLVGTNSATAISLKTGKTEWNTAFQASAGAPSGQAVIADQRLHIPLQSGQIWTLDVKSGKVINKLFNETHDQPLGNLIIQNGQFLSLSATGLVSYEQKQSFEAKIASIKQQKTQAPLALLKESEMLMMSHSYPEALLKLQQIDQKQLPAQYRNQLQKLTINCLSSLIRSDFQKHDDLVEQLKQQVRSESEQIELQRLLFERYAAKEQFSDAIALLMELALIPEETYFQTAATETQIDSWIAGQATDLWKQATPTDREQFSLQIEQRVQQVLSLKQRQQERFLQQFGFHQATLPVLQKVIAASMNSGQFYETELWLTRLVKQNQPQLAAQGLARMAELCLKFQLNQDAKYYLERLAEYDPHLQVTENQTLQQFLKQKQQASLTNLERDQQKTWRPQQLTLIVGKPSRYYSAREFILNTSDSSLPFFQNRTLIVDPKQNRLTIFTPDRKHLIWSTPLRSSDLNRSSGFNESEVVGHNLILQHRDMLHCFDLVGQKLIWSQRLEKKQTNRYHSNAYQLTPASMESVSTLVHRHHPSIAVRNVGMIAAANADYTCFYSRRKIILVDTRTGKIRWTHENVDNETRVLGDDHLIYLVTRDRITKKVLRVSDGQPVPLSQVGDDLQHAIYQGETAFVSISSPNDKKRPGQKPGHTAVYRFHSQSKEQNWSIDFPPDSQFGLFNQHYLSVLTPKGEITIVDLRTGKKSSLESLTQAELKNHKKFYLVTDHDYIYLVGHTQTHNSISVNVPAIPINGKLYVYDRQTGKRLWNQEVKKQHLVLNQQNLLPVILLVSREYRQIGNRHTSIFSLQALNKQSGKNLLTWEAPVDSNIRAINTDQQQKMIEILTYGARIRLYDADELAVRHPEIHPVPEPPPKKN</sequence>
<keyword evidence="1" id="KW-0175">Coiled coil</keyword>
<dbReference type="RefSeq" id="WP_145212821.1">
    <property type="nucleotide sequence ID" value="NZ_CP036269.1"/>
</dbReference>
<feature type="domain" description="Pyrrolo-quinoline quinone repeat" evidence="3">
    <location>
        <begin position="494"/>
        <end position="638"/>
    </location>
</feature>
<dbReference type="PANTHER" id="PTHR34512">
    <property type="entry name" value="CELL SURFACE PROTEIN"/>
    <property type="match status" value="1"/>
</dbReference>
<evidence type="ECO:0000256" key="1">
    <source>
        <dbReference type="SAM" id="Coils"/>
    </source>
</evidence>
<feature type="domain" description="Pyrrolo-quinoline quinone repeat" evidence="3">
    <location>
        <begin position="652"/>
        <end position="764"/>
    </location>
</feature>
<dbReference type="InterPro" id="IPR011047">
    <property type="entry name" value="Quinoprotein_ADH-like_sf"/>
</dbReference>
<dbReference type="KEGG" id="gaz:Pan241w_14220"/>
<dbReference type="EMBL" id="CP036269">
    <property type="protein sequence ID" value="QDT41362.1"/>
    <property type="molecule type" value="Genomic_DNA"/>
</dbReference>
<evidence type="ECO:0000256" key="2">
    <source>
        <dbReference type="SAM" id="MobiDB-lite"/>
    </source>
</evidence>
<evidence type="ECO:0000313" key="4">
    <source>
        <dbReference type="EMBL" id="QDT41362.1"/>
    </source>
</evidence>
<dbReference type="InterPro" id="IPR015943">
    <property type="entry name" value="WD40/YVTN_repeat-like_dom_sf"/>
</dbReference>
<gene>
    <name evidence="4" type="ORF">Pan241w_14220</name>
</gene>
<dbReference type="Gene3D" id="2.130.10.10">
    <property type="entry name" value="YVTN repeat-like/Quinoprotein amine dehydrogenase"/>
    <property type="match status" value="2"/>
</dbReference>
<dbReference type="SMART" id="SM00564">
    <property type="entry name" value="PQQ"/>
    <property type="match status" value="8"/>
</dbReference>
<evidence type="ECO:0000259" key="3">
    <source>
        <dbReference type="Pfam" id="PF13360"/>
    </source>
</evidence>
<dbReference type="SUPFAM" id="SSF50998">
    <property type="entry name" value="Quinoprotein alcohol dehydrogenase-like"/>
    <property type="match status" value="2"/>
</dbReference>
<dbReference type="InterPro" id="IPR018391">
    <property type="entry name" value="PQQ_b-propeller_rpt"/>
</dbReference>
<dbReference type="PANTHER" id="PTHR34512:SF30">
    <property type="entry name" value="OUTER MEMBRANE PROTEIN ASSEMBLY FACTOR BAMB"/>
    <property type="match status" value="1"/>
</dbReference>
<dbReference type="Proteomes" id="UP000317171">
    <property type="component" value="Chromosome"/>
</dbReference>
<organism evidence="4 5">
    <name type="scientific">Gimesia alba</name>
    <dbReference type="NCBI Taxonomy" id="2527973"/>
    <lineage>
        <taxon>Bacteria</taxon>
        <taxon>Pseudomonadati</taxon>
        <taxon>Planctomycetota</taxon>
        <taxon>Planctomycetia</taxon>
        <taxon>Planctomycetales</taxon>
        <taxon>Planctomycetaceae</taxon>
        <taxon>Gimesia</taxon>
    </lineage>
</organism>
<reference evidence="4 5" key="1">
    <citation type="submission" date="2019-02" db="EMBL/GenBank/DDBJ databases">
        <title>Deep-cultivation of Planctomycetes and their phenomic and genomic characterization uncovers novel biology.</title>
        <authorList>
            <person name="Wiegand S."/>
            <person name="Jogler M."/>
            <person name="Boedeker C."/>
            <person name="Pinto D."/>
            <person name="Vollmers J."/>
            <person name="Rivas-Marin E."/>
            <person name="Kohn T."/>
            <person name="Peeters S.H."/>
            <person name="Heuer A."/>
            <person name="Rast P."/>
            <person name="Oberbeckmann S."/>
            <person name="Bunk B."/>
            <person name="Jeske O."/>
            <person name="Meyerdierks A."/>
            <person name="Storesund J.E."/>
            <person name="Kallscheuer N."/>
            <person name="Luecker S."/>
            <person name="Lage O.M."/>
            <person name="Pohl T."/>
            <person name="Merkel B.J."/>
            <person name="Hornburger P."/>
            <person name="Mueller R.-W."/>
            <person name="Bruemmer F."/>
            <person name="Labrenz M."/>
            <person name="Spormann A.M."/>
            <person name="Op den Camp H."/>
            <person name="Overmann J."/>
            <person name="Amann R."/>
            <person name="Jetten M.S.M."/>
            <person name="Mascher T."/>
            <person name="Medema M.H."/>
            <person name="Devos D.P."/>
            <person name="Kaster A.-K."/>
            <person name="Ovreas L."/>
            <person name="Rohde M."/>
            <person name="Galperin M.Y."/>
            <person name="Jogler C."/>
        </authorList>
    </citation>
    <scope>NUCLEOTIDE SEQUENCE [LARGE SCALE GENOMIC DNA]</scope>
    <source>
        <strain evidence="4 5">Pan241w</strain>
    </source>
</reference>
<protein>
    <submittedName>
        <fullName evidence="4">Outer membrane biogenesis protein BamB</fullName>
    </submittedName>
</protein>
<keyword evidence="5" id="KW-1185">Reference proteome</keyword>
<feature type="coiled-coil region" evidence="1">
    <location>
        <begin position="871"/>
        <end position="898"/>
    </location>
</feature>